<proteinExistence type="predicted"/>
<feature type="compositionally biased region" description="Polar residues" evidence="1">
    <location>
        <begin position="157"/>
        <end position="171"/>
    </location>
</feature>
<feature type="region of interest" description="Disordered" evidence="1">
    <location>
        <begin position="106"/>
        <end position="246"/>
    </location>
</feature>
<keyword evidence="3" id="KW-1185">Reference proteome</keyword>
<sequence>MAESATLRRLSSETLRSASSRVSRAGMWTHQRPPSSVQVPPLSAVPAVVSAAGSMLAWEPDAAGAAPAGDDPGADLGTVAAGAEAGAGSRIRISSVRIWRRMRSGSRSLSNHALDTSGPNTPVLAASRTPLTSSRSSRARRSVMVRTDVDSGGGSECRNTAATTVKRQANTAARPCETKPASRRLPGSRAPAPAGQAARDYRASGTACADAAPAQRAPRRSARSVPARDVASAVPSTSAQWRPPAR</sequence>
<dbReference type="Proteomes" id="UP000187203">
    <property type="component" value="Unassembled WGS sequence"/>
</dbReference>
<protein>
    <submittedName>
        <fullName evidence="2">Uncharacterized protein</fullName>
    </submittedName>
</protein>
<feature type="compositionally biased region" description="Polar residues" evidence="1">
    <location>
        <begin position="106"/>
        <end position="120"/>
    </location>
</feature>
<feature type="compositionally biased region" description="Low complexity" evidence="1">
    <location>
        <begin position="125"/>
        <end position="136"/>
    </location>
</feature>
<evidence type="ECO:0000313" key="3">
    <source>
        <dbReference type="Proteomes" id="UP000187203"/>
    </source>
</evidence>
<evidence type="ECO:0000256" key="1">
    <source>
        <dbReference type="SAM" id="MobiDB-lite"/>
    </source>
</evidence>
<name>A0A1R3L1A1_9ROSI</name>
<evidence type="ECO:0000313" key="2">
    <source>
        <dbReference type="EMBL" id="OMP13115.1"/>
    </source>
</evidence>
<accession>A0A1R3L1A1</accession>
<gene>
    <name evidence="2" type="ORF">COLO4_02255</name>
</gene>
<feature type="region of interest" description="Disordered" evidence="1">
    <location>
        <begin position="1"/>
        <end position="40"/>
    </location>
</feature>
<organism evidence="2 3">
    <name type="scientific">Corchorus olitorius</name>
    <dbReference type="NCBI Taxonomy" id="93759"/>
    <lineage>
        <taxon>Eukaryota</taxon>
        <taxon>Viridiplantae</taxon>
        <taxon>Streptophyta</taxon>
        <taxon>Embryophyta</taxon>
        <taxon>Tracheophyta</taxon>
        <taxon>Spermatophyta</taxon>
        <taxon>Magnoliopsida</taxon>
        <taxon>eudicotyledons</taxon>
        <taxon>Gunneridae</taxon>
        <taxon>Pentapetalae</taxon>
        <taxon>rosids</taxon>
        <taxon>malvids</taxon>
        <taxon>Malvales</taxon>
        <taxon>Malvaceae</taxon>
        <taxon>Grewioideae</taxon>
        <taxon>Apeibeae</taxon>
        <taxon>Corchorus</taxon>
    </lineage>
</organism>
<dbReference type="EMBL" id="AWUE01005115">
    <property type="protein sequence ID" value="OMP13115.1"/>
    <property type="molecule type" value="Genomic_DNA"/>
</dbReference>
<feature type="compositionally biased region" description="Polar residues" evidence="1">
    <location>
        <begin position="12"/>
        <end position="22"/>
    </location>
</feature>
<dbReference type="AlphaFoldDB" id="A0A1R3L1A1"/>
<comment type="caution">
    <text evidence="2">The sequence shown here is derived from an EMBL/GenBank/DDBJ whole genome shotgun (WGS) entry which is preliminary data.</text>
</comment>
<feature type="compositionally biased region" description="Low complexity" evidence="1">
    <location>
        <begin position="223"/>
        <end position="236"/>
    </location>
</feature>
<reference evidence="3" key="1">
    <citation type="submission" date="2013-09" db="EMBL/GenBank/DDBJ databases">
        <title>Corchorus olitorius genome sequencing.</title>
        <authorList>
            <person name="Alam M."/>
            <person name="Haque M.S."/>
            <person name="Islam M.S."/>
            <person name="Emdad E.M."/>
            <person name="Islam M.M."/>
            <person name="Ahmed B."/>
            <person name="Halim A."/>
            <person name="Hossen Q.M.M."/>
            <person name="Hossain M.Z."/>
            <person name="Ahmed R."/>
            <person name="Khan M.M."/>
            <person name="Islam R."/>
            <person name="Rashid M.M."/>
            <person name="Khan S.A."/>
            <person name="Rahman M.S."/>
            <person name="Alam M."/>
            <person name="Yahiya A.S."/>
            <person name="Khan M.S."/>
            <person name="Azam M.S."/>
            <person name="Haque T."/>
            <person name="Lashkar M.Z.H."/>
            <person name="Akhand A.I."/>
            <person name="Morshed G."/>
            <person name="Roy S."/>
            <person name="Uddin K.S."/>
            <person name="Rabeya T."/>
            <person name="Hossain A.S."/>
            <person name="Chowdhury A."/>
            <person name="Snigdha A.R."/>
            <person name="Mortoza M.S."/>
            <person name="Matin S.A."/>
            <person name="Hoque S.M.E."/>
            <person name="Islam M.K."/>
            <person name="Roy D.K."/>
            <person name="Haider R."/>
            <person name="Moosa M.M."/>
            <person name="Elias S.M."/>
            <person name="Hasan A.M."/>
            <person name="Jahan S."/>
            <person name="Shafiuddin M."/>
            <person name="Mahmood N."/>
            <person name="Shommy N.S."/>
        </authorList>
    </citation>
    <scope>NUCLEOTIDE SEQUENCE [LARGE SCALE GENOMIC DNA]</scope>
    <source>
        <strain evidence="3">cv. O-4</strain>
    </source>
</reference>